<organism evidence="1 2">
    <name type="scientific">Burkholderia pseudomultivorans</name>
    <dbReference type="NCBI Taxonomy" id="1207504"/>
    <lineage>
        <taxon>Bacteria</taxon>
        <taxon>Pseudomonadati</taxon>
        <taxon>Pseudomonadota</taxon>
        <taxon>Betaproteobacteria</taxon>
        <taxon>Burkholderiales</taxon>
        <taxon>Burkholderiaceae</taxon>
        <taxon>Burkholderia</taxon>
        <taxon>Burkholderia cepacia complex</taxon>
    </lineage>
</organism>
<proteinExistence type="predicted"/>
<dbReference type="AlphaFoldDB" id="A0A132EP78"/>
<name>A0A132EP78_9BURK</name>
<reference evidence="1 2" key="1">
    <citation type="submission" date="2015-11" db="EMBL/GenBank/DDBJ databases">
        <title>Expanding the genomic diversity of Burkholderia species for the development of highly accurate diagnostics.</title>
        <authorList>
            <person name="Sahl J."/>
            <person name="Keim P."/>
            <person name="Wagner D."/>
        </authorList>
    </citation>
    <scope>NUCLEOTIDE SEQUENCE [LARGE SCALE GENOMIC DNA]</scope>
    <source>
        <strain evidence="1 2">MSMB368WGS</strain>
    </source>
</reference>
<protein>
    <submittedName>
        <fullName evidence="1">Uncharacterized protein</fullName>
    </submittedName>
</protein>
<dbReference type="Proteomes" id="UP000062912">
    <property type="component" value="Unassembled WGS sequence"/>
</dbReference>
<comment type="caution">
    <text evidence="1">The sequence shown here is derived from an EMBL/GenBank/DDBJ whole genome shotgun (WGS) entry which is preliminary data.</text>
</comment>
<evidence type="ECO:0000313" key="2">
    <source>
        <dbReference type="Proteomes" id="UP000062912"/>
    </source>
</evidence>
<dbReference type="EMBL" id="LPJR01000001">
    <property type="protein sequence ID" value="KWF38130.1"/>
    <property type="molecule type" value="Genomic_DNA"/>
</dbReference>
<gene>
    <name evidence="1" type="ORF">WT56_05480</name>
</gene>
<sequence length="64" mass="7183">MVVHSNEQVLPTHAVHRIAPITGDTMAWTRDSTELLDVDVQQIAWRLMFVALNGFTRLQVAQPG</sequence>
<evidence type="ECO:0000313" key="1">
    <source>
        <dbReference type="EMBL" id="KWF38130.1"/>
    </source>
</evidence>
<accession>A0A132EP78</accession>